<dbReference type="RefSeq" id="WP_200270907.1">
    <property type="nucleotide sequence ID" value="NZ_JAENIJ010000017.1"/>
</dbReference>
<accession>A0A934S8C7</accession>
<evidence type="ECO:0000256" key="2">
    <source>
        <dbReference type="ARBA" id="ARBA00023157"/>
    </source>
</evidence>
<dbReference type="InterPro" id="IPR006558">
    <property type="entry name" value="LamG-like"/>
</dbReference>
<comment type="caution">
    <text evidence="5">The sequence shown here is derived from an EMBL/GenBank/DDBJ whole genome shotgun (WGS) entry which is preliminary data.</text>
</comment>
<sequence length="776" mass="80533">MNLLRLAGLFPLIVLTSQAATLFEDTFNRADNRNIDEVLTGITANTSPVLSADTVYSQPQLDPNNAAPTYGAQDADASNGGGAQIISNALQLAVGAGTSNAFINHNFVDASILSAGTFSISLEINAYAGTTTQQGGAFAIGMSLEEASATRDAWAVGSSDITQPSMTGAFNVNGTIGNPVPGPAGGVASDFWIALRGNGSVAWGGNTGNVMGKLVTAKTGTITVNFQFADVANFNAGTVVNYQVLYNLVEIGSGSFAWSGTNENYIGLDARDGTGVTMDNFKIATELVTPVGLPPSVTAFEATKLPGTLNTRFHWIVAEGTAGDPVSIEISDGTNVLHTSTDLTGFADVDASSATSFTLTASNETGDDGATTTFPVENSFSTAVRADTPAMWYRFCEATGSSLIVDSAPNAAPHEGSLVGAVVTGNASPLDKAASFPGTASILTDLIFDPAAQTQGFTIEAIVKRDLNSPADAAIISQNDGTGLGRSYLAVDSDGAIESFLAGGPGARKDADDTLDAETWVHLVMVVDTERSEMRWYLDGVEAGTTADSMNPDGSVFLTPFELEAADGNWRIGTQKSAATNFWLGSMDEVIVYQSLLDDVNGDGDTSDSHVAAHADAWLSSVSGLLGFSSSAQAITSNGQATLKVKVASDVTSVSINNGIGSLTPVNGYVTVNVSPSSTTTYTVTTTSPSGTQSQSITITFESAVVILTAVKGEYDFVITFQGQANTTYQANASIDLIDFTDDIADTTTDETGYGVMTIPSLPDTPEEFYQLQVRE</sequence>
<dbReference type="InterPro" id="IPR013320">
    <property type="entry name" value="ConA-like_dom_sf"/>
</dbReference>
<feature type="chain" id="PRO_5037142316" description="LamG-like jellyroll fold domain-containing protein" evidence="3">
    <location>
        <begin position="20"/>
        <end position="776"/>
    </location>
</feature>
<organism evidence="5 6">
    <name type="scientific">Luteolibacter pohnpeiensis</name>
    <dbReference type="NCBI Taxonomy" id="454153"/>
    <lineage>
        <taxon>Bacteria</taxon>
        <taxon>Pseudomonadati</taxon>
        <taxon>Verrucomicrobiota</taxon>
        <taxon>Verrucomicrobiia</taxon>
        <taxon>Verrucomicrobiales</taxon>
        <taxon>Verrucomicrobiaceae</taxon>
        <taxon>Luteolibacter</taxon>
    </lineage>
</organism>
<keyword evidence="1 3" id="KW-0732">Signal</keyword>
<dbReference type="SUPFAM" id="SSF49899">
    <property type="entry name" value="Concanavalin A-like lectins/glucanases"/>
    <property type="match status" value="1"/>
</dbReference>
<evidence type="ECO:0000259" key="4">
    <source>
        <dbReference type="SMART" id="SM00560"/>
    </source>
</evidence>
<feature type="domain" description="LamG-like jellyroll fold" evidence="4">
    <location>
        <begin position="455"/>
        <end position="600"/>
    </location>
</feature>
<evidence type="ECO:0000256" key="1">
    <source>
        <dbReference type="ARBA" id="ARBA00022729"/>
    </source>
</evidence>
<evidence type="ECO:0000313" key="6">
    <source>
        <dbReference type="Proteomes" id="UP000603141"/>
    </source>
</evidence>
<protein>
    <recommendedName>
        <fullName evidence="4">LamG-like jellyroll fold domain-containing protein</fullName>
    </recommendedName>
</protein>
<evidence type="ECO:0000256" key="3">
    <source>
        <dbReference type="SAM" id="SignalP"/>
    </source>
</evidence>
<dbReference type="Gene3D" id="2.60.120.200">
    <property type="match status" value="1"/>
</dbReference>
<gene>
    <name evidence="5" type="ORF">JIN85_11825</name>
</gene>
<feature type="signal peptide" evidence="3">
    <location>
        <begin position="1"/>
        <end position="19"/>
    </location>
</feature>
<dbReference type="Proteomes" id="UP000603141">
    <property type="component" value="Unassembled WGS sequence"/>
</dbReference>
<keyword evidence="6" id="KW-1185">Reference proteome</keyword>
<evidence type="ECO:0000313" key="5">
    <source>
        <dbReference type="EMBL" id="MBK1883109.1"/>
    </source>
</evidence>
<dbReference type="AlphaFoldDB" id="A0A934S8C7"/>
<keyword evidence="2" id="KW-1015">Disulfide bond</keyword>
<proteinExistence type="predicted"/>
<reference evidence="5" key="1">
    <citation type="submission" date="2021-01" db="EMBL/GenBank/DDBJ databases">
        <title>Modified the classification status of verrucomicrobia.</title>
        <authorList>
            <person name="Feng X."/>
        </authorList>
    </citation>
    <scope>NUCLEOTIDE SEQUENCE</scope>
    <source>
        <strain evidence="5">KCTC 22041</strain>
    </source>
</reference>
<dbReference type="SMART" id="SM00560">
    <property type="entry name" value="LamGL"/>
    <property type="match status" value="1"/>
</dbReference>
<dbReference type="EMBL" id="JAENIJ010000017">
    <property type="protein sequence ID" value="MBK1883109.1"/>
    <property type="molecule type" value="Genomic_DNA"/>
</dbReference>
<dbReference type="Pfam" id="PF13385">
    <property type="entry name" value="Laminin_G_3"/>
    <property type="match status" value="1"/>
</dbReference>
<name>A0A934S8C7_9BACT</name>